<feature type="region of interest" description="Disordered" evidence="18">
    <location>
        <begin position="558"/>
        <end position="581"/>
    </location>
</feature>
<feature type="compositionally biased region" description="Low complexity" evidence="18">
    <location>
        <begin position="1089"/>
        <end position="1109"/>
    </location>
</feature>
<evidence type="ECO:0000256" key="14">
    <source>
        <dbReference type="ARBA" id="ARBA00064519"/>
    </source>
</evidence>
<dbReference type="GO" id="GO:0003677">
    <property type="term" value="F:DNA binding"/>
    <property type="evidence" value="ECO:0007669"/>
    <property type="project" value="InterPro"/>
</dbReference>
<dbReference type="EC" id="3.2.2.29" evidence="15"/>
<feature type="region of interest" description="Disordered" evidence="18">
    <location>
        <begin position="926"/>
        <end position="947"/>
    </location>
</feature>
<evidence type="ECO:0000256" key="16">
    <source>
        <dbReference type="ARBA" id="ARBA00071248"/>
    </source>
</evidence>
<dbReference type="Proteomes" id="UP000606786">
    <property type="component" value="Unassembled WGS sequence"/>
</dbReference>
<feature type="region of interest" description="Disordered" evidence="18">
    <location>
        <begin position="1373"/>
        <end position="1394"/>
    </location>
</feature>
<dbReference type="FunFam" id="3.40.470.10:FF:000002">
    <property type="entry name" value="G/T mismatch-specific thymine DNA glycosylase"/>
    <property type="match status" value="1"/>
</dbReference>
<dbReference type="GO" id="GO:0040029">
    <property type="term" value="P:epigenetic regulation of gene expression"/>
    <property type="evidence" value="ECO:0007669"/>
    <property type="project" value="UniProtKB-ARBA"/>
</dbReference>
<comment type="similarity">
    <text evidence="13">Belongs to the uracil-DNA glycosylase (UDG) superfamily. TDG/mug family.</text>
</comment>
<evidence type="ECO:0000256" key="4">
    <source>
        <dbReference type="ARBA" id="ARBA00022801"/>
    </source>
</evidence>
<feature type="compositionally biased region" description="Basic residues" evidence="18">
    <location>
        <begin position="569"/>
        <end position="578"/>
    </location>
</feature>
<keyword evidence="2" id="KW-1017">Isopeptide bond</keyword>
<keyword evidence="6" id="KW-0156">Chromatin regulator</keyword>
<dbReference type="EMBL" id="CAJHJT010000023">
    <property type="protein sequence ID" value="CAD7001535.1"/>
    <property type="molecule type" value="Genomic_DNA"/>
</dbReference>
<feature type="compositionally biased region" description="Basic residues" evidence="18">
    <location>
        <begin position="642"/>
        <end position="652"/>
    </location>
</feature>
<evidence type="ECO:0000256" key="17">
    <source>
        <dbReference type="ARBA" id="ARBA00083221"/>
    </source>
</evidence>
<evidence type="ECO:0000256" key="9">
    <source>
        <dbReference type="ARBA" id="ARBA00023163"/>
    </source>
</evidence>
<feature type="region of interest" description="Disordered" evidence="18">
    <location>
        <begin position="1158"/>
        <end position="1193"/>
    </location>
</feature>
<dbReference type="OrthoDB" id="565731at2759"/>
<feature type="domain" description="Uracil-DNA glycosylase-like" evidence="19">
    <location>
        <begin position="234"/>
        <end position="337"/>
    </location>
</feature>
<feature type="region of interest" description="Disordered" evidence="18">
    <location>
        <begin position="785"/>
        <end position="806"/>
    </location>
</feature>
<dbReference type="GO" id="GO:0006285">
    <property type="term" value="P:base-excision repair, AP site formation"/>
    <property type="evidence" value="ECO:0007669"/>
    <property type="project" value="InterPro"/>
</dbReference>
<evidence type="ECO:0000256" key="13">
    <source>
        <dbReference type="ARBA" id="ARBA00061261"/>
    </source>
</evidence>
<protein>
    <recommendedName>
        <fullName evidence="16">G/T mismatch-specific thymine DNA glycosylase</fullName>
        <ecNumber evidence="15">3.2.2.29</ecNumber>
    </recommendedName>
    <alternativeName>
        <fullName evidence="17">Thymine-DNA glycosylase</fullName>
    </alternativeName>
</protein>
<comment type="subunit">
    <text evidence="14">Homodimer. Interacts with AICDA and GADD45A.</text>
</comment>
<evidence type="ECO:0000256" key="12">
    <source>
        <dbReference type="ARBA" id="ARBA00052915"/>
    </source>
</evidence>
<evidence type="ECO:0000256" key="6">
    <source>
        <dbReference type="ARBA" id="ARBA00022853"/>
    </source>
</evidence>
<organism evidence="20 21">
    <name type="scientific">Ceratitis capitata</name>
    <name type="common">Mediterranean fruit fly</name>
    <name type="synonym">Tephritis capitata</name>
    <dbReference type="NCBI Taxonomy" id="7213"/>
    <lineage>
        <taxon>Eukaryota</taxon>
        <taxon>Metazoa</taxon>
        <taxon>Ecdysozoa</taxon>
        <taxon>Arthropoda</taxon>
        <taxon>Hexapoda</taxon>
        <taxon>Insecta</taxon>
        <taxon>Pterygota</taxon>
        <taxon>Neoptera</taxon>
        <taxon>Endopterygota</taxon>
        <taxon>Diptera</taxon>
        <taxon>Brachycera</taxon>
        <taxon>Muscomorpha</taxon>
        <taxon>Tephritoidea</taxon>
        <taxon>Tephritidae</taxon>
        <taxon>Ceratitis</taxon>
        <taxon>Ceratitis</taxon>
    </lineage>
</organism>
<feature type="compositionally biased region" description="Polar residues" evidence="18">
    <location>
        <begin position="785"/>
        <end position="803"/>
    </location>
</feature>
<name>A0A811UU86_CERCA</name>
<feature type="compositionally biased region" description="Low complexity" evidence="18">
    <location>
        <begin position="1001"/>
        <end position="1025"/>
    </location>
</feature>
<evidence type="ECO:0000256" key="10">
    <source>
        <dbReference type="ARBA" id="ARBA00023204"/>
    </source>
</evidence>
<evidence type="ECO:0000256" key="5">
    <source>
        <dbReference type="ARBA" id="ARBA00022843"/>
    </source>
</evidence>
<dbReference type="InterPro" id="IPR017956">
    <property type="entry name" value="AT_hook_DNA-bd_motif"/>
</dbReference>
<keyword evidence="5" id="KW-0832">Ubl conjugation</keyword>
<keyword evidence="8" id="KW-0010">Activator</keyword>
<dbReference type="SMART" id="SM00384">
    <property type="entry name" value="AT_hook"/>
    <property type="match status" value="2"/>
</dbReference>
<keyword evidence="9" id="KW-0804">Transcription</keyword>
<keyword evidence="11" id="KW-0539">Nucleus</keyword>
<dbReference type="InterPro" id="IPR015637">
    <property type="entry name" value="MUG/TDG"/>
</dbReference>
<dbReference type="InterPro" id="IPR036895">
    <property type="entry name" value="Uracil-DNA_glycosylase-like_sf"/>
</dbReference>
<gene>
    <name evidence="20" type="ORF">CCAP1982_LOCUS10031</name>
</gene>
<feature type="region of interest" description="Disordered" evidence="18">
    <location>
        <begin position="1089"/>
        <end position="1118"/>
    </location>
</feature>
<evidence type="ECO:0000256" key="11">
    <source>
        <dbReference type="ARBA" id="ARBA00023242"/>
    </source>
</evidence>
<dbReference type="PANTHER" id="PTHR12159:SF9">
    <property type="entry name" value="G_T MISMATCH-SPECIFIC THYMINE DNA GLYCOSYLASE"/>
    <property type="match status" value="1"/>
</dbReference>
<dbReference type="Gene3D" id="3.40.470.10">
    <property type="entry name" value="Uracil-DNA glycosylase-like domain"/>
    <property type="match status" value="2"/>
</dbReference>
<comment type="catalytic activity">
    <reaction evidence="12">
        <text>Hydrolyzes mismatched double-stranded DNA and polynucleotides, releasing free thymine.</text>
        <dbReference type="EC" id="3.2.2.29"/>
    </reaction>
</comment>
<comment type="subcellular location">
    <subcellularLocation>
        <location evidence="1">Nucleus</location>
    </subcellularLocation>
</comment>
<dbReference type="SUPFAM" id="SSF52141">
    <property type="entry name" value="Uracil-DNA glycosylase-like"/>
    <property type="match status" value="1"/>
</dbReference>
<accession>A0A811UU86</accession>
<evidence type="ECO:0000313" key="20">
    <source>
        <dbReference type="EMBL" id="CAD7001535.1"/>
    </source>
</evidence>
<dbReference type="PANTHER" id="PTHR12159">
    <property type="entry name" value="G/T AND G/U MISMATCH-SPECIFIC DNA GLYCOSYLASE"/>
    <property type="match status" value="1"/>
</dbReference>
<dbReference type="InterPro" id="IPR005122">
    <property type="entry name" value="Uracil-DNA_glycosylase-like"/>
</dbReference>
<evidence type="ECO:0000256" key="8">
    <source>
        <dbReference type="ARBA" id="ARBA00023159"/>
    </source>
</evidence>
<reference evidence="20" key="1">
    <citation type="submission" date="2020-11" db="EMBL/GenBank/DDBJ databases">
        <authorList>
            <person name="Whitehead M."/>
        </authorList>
    </citation>
    <scope>NUCLEOTIDE SEQUENCE</scope>
    <source>
        <strain evidence="20">EGII</strain>
    </source>
</reference>
<feature type="compositionally biased region" description="Basic residues" evidence="18">
    <location>
        <begin position="1373"/>
        <end position="1386"/>
    </location>
</feature>
<dbReference type="GO" id="GO:0141016">
    <property type="term" value="F:G/T mismatch-specific thymine-DNA glycosylase activity"/>
    <property type="evidence" value="ECO:0007669"/>
    <property type="project" value="UniProtKB-EC"/>
</dbReference>
<keyword evidence="21" id="KW-1185">Reference proteome</keyword>
<keyword evidence="4" id="KW-0378">Hydrolase</keyword>
<evidence type="ECO:0000313" key="21">
    <source>
        <dbReference type="Proteomes" id="UP000606786"/>
    </source>
</evidence>
<dbReference type="GO" id="GO:0004844">
    <property type="term" value="F:uracil DNA N-glycosylase activity"/>
    <property type="evidence" value="ECO:0007669"/>
    <property type="project" value="TreeGrafter"/>
</dbReference>
<evidence type="ECO:0000256" key="1">
    <source>
        <dbReference type="ARBA" id="ARBA00004123"/>
    </source>
</evidence>
<feature type="region of interest" description="Disordered" evidence="18">
    <location>
        <begin position="1"/>
        <end position="21"/>
    </location>
</feature>
<comment type="caution">
    <text evidence="20">The sequence shown here is derived from an EMBL/GenBank/DDBJ whole genome shotgun (WGS) entry which is preliminary data.</text>
</comment>
<feature type="compositionally biased region" description="Polar residues" evidence="18">
    <location>
        <begin position="1158"/>
        <end position="1180"/>
    </location>
</feature>
<evidence type="ECO:0000256" key="2">
    <source>
        <dbReference type="ARBA" id="ARBA00022499"/>
    </source>
</evidence>
<feature type="compositionally biased region" description="Low complexity" evidence="18">
    <location>
        <begin position="1"/>
        <end position="18"/>
    </location>
</feature>
<feature type="region of interest" description="Disordered" evidence="18">
    <location>
        <begin position="991"/>
        <end position="1034"/>
    </location>
</feature>
<dbReference type="CDD" id="cd10028">
    <property type="entry name" value="UDG-F2_TDG_MUG"/>
    <property type="match status" value="1"/>
</dbReference>
<feature type="region of interest" description="Disordered" evidence="18">
    <location>
        <begin position="1452"/>
        <end position="1472"/>
    </location>
</feature>
<dbReference type="GO" id="GO:0005654">
    <property type="term" value="C:nucleoplasm"/>
    <property type="evidence" value="ECO:0007669"/>
    <property type="project" value="UniProtKB-ARBA"/>
</dbReference>
<keyword evidence="3" id="KW-0227">DNA damage</keyword>
<evidence type="ECO:0000256" key="3">
    <source>
        <dbReference type="ARBA" id="ARBA00022763"/>
    </source>
</evidence>
<proteinExistence type="inferred from homology"/>
<keyword evidence="10" id="KW-0234">DNA repair</keyword>
<feature type="region of interest" description="Disordered" evidence="18">
    <location>
        <begin position="1214"/>
        <end position="1244"/>
    </location>
</feature>
<keyword evidence="7" id="KW-0805">Transcription regulation</keyword>
<feature type="region of interest" description="Disordered" evidence="18">
    <location>
        <begin position="636"/>
        <end position="658"/>
    </location>
</feature>
<evidence type="ECO:0000256" key="7">
    <source>
        <dbReference type="ARBA" id="ARBA00023015"/>
    </source>
</evidence>
<evidence type="ECO:0000259" key="19">
    <source>
        <dbReference type="Pfam" id="PF03167"/>
    </source>
</evidence>
<sequence length="1519" mass="164945">MDDNLAAGNSAISNSKNSGSGGVSGITQVTLLNVDCGSQRNSDASAVTYLSVTTNVMGHQVDGMYNIRQQLQNQQPQQQIQVANNELQESVDYNLKMKLTTPAANILSESQQVEQQLSLHHHMQHLPQHIPAQPSQFNFTEHNPVLNPPQKKRGRKKKIPIGLDGMISPLSMQLMVGNNESGLQVGELSANTANNGGPNANENVITGPLKTKERKKHDRFNGMSEEEVVKRTLPDHLCDNLDIVIIGINPGLFAAYKGHHYAGPGNHFWKCLYLSGLTQEQMSAEQDIKLLKYGIGFTNMVQRATKGSADLTRKEIKEGSRLLLEKLQRFRPKIAYVWVMPSSSARCAQLPRAADKVPFYAALKKFRDYLNGSLSHMDESECVFTEQKIKQVCDPENHQNLGASGTSALCGHANGEGIASKSDGMGIEYDGMPIRFIDKDINMTVATHVIKTDSDTFGGICADRTACGSCAGCGNESKCSGRSSVSLVNSFGEITAKGENRPKTRLPRFQDGSTEATYLYRTNENVRDHSMAGLVPLTQSTTSATGSIMQQQKENNMIAGFHGHPPPEKKKRGRPKKIKEHDLIDSDARNRMQIMGQMSNSNDFSNILNLSMMSETISNACGNKAILGGSVGIGNGNGEAPKKKRGRPKKVKPVNDSQQIQNPLTQNIPQAMSIQALTGMDTSLTQRMQNHPIKQQANNIYENKDMQQQQQSSHQLFTTSSPMRSPAINCSYVGITPPTSTQSTPPTHQQHCDKLLDNGSVIMSSPINLGTTHMEGSSNAKSYYTPRGMNSNSSENHDSSTIPTPLEMTRNELGNEVSATTSASISMNVSHETHLGESPPPSSPNICSVDFEPPALSSTINSENDVDMRTQRSNAIQQHSRIQRYQELRQNTRYQSPVDGSSVEHQTADHYQHWLSPHQAISLPTQYTHHQHEQQHQHHHQQQQQQNVLNFEGQQQQPHHLPQLQHTTQILHETSPTSTYAQWQRQQRYDNVGGSNFSIPSPHSQRQSQQQIHHQSHQQQQQYLNEHQHSHLTHHSRLVTDVSSKSLSGLESLVDQIPSISENDSVSMSTVGNSAISAAVENRLQSLQQQQQQQQLQHQQQHIQQQHQQRNSAGNSAAEMHTDHYRAPNTVNAISAVSDPRDSTAGNNSSGCNTPHLANSLYTANSPSNYSTHRLNSPAASSPVRMSHQPYSGTVGPSLMSEVLVPSISLINSTSHTNSPADNSVTEDASTTHTPPISSASLTSNSHYNCTTSTNLHNISSNNFSVSNLAASSVLPSNSCGSNSNYVSLSTPSAGTAGNVYHHSNFMAAAALAAAAANSSANHLPASPSTDAAVVAHHAAHHHVTHPQVYMDPHAHLPHHITGVNSIYAPASTHHHHHLTPHHHPHSSYSAAAQHSATNDYGNPYCASTVSGAAQTSSLHLPSPNYPYSYGSSVAAAAVAAAQSSYPTAIHAHHSQSSDCNGTPAPPPPGAVSAAAAAAAAAAAVYHSHHPGHHSHPHAHAVSMFDRLKPSDISSYGGF</sequence>
<evidence type="ECO:0000256" key="15">
    <source>
        <dbReference type="ARBA" id="ARBA00066769"/>
    </source>
</evidence>
<dbReference type="Pfam" id="PF03167">
    <property type="entry name" value="UDG"/>
    <property type="match status" value="1"/>
</dbReference>
<dbReference type="GO" id="GO:0032183">
    <property type="term" value="F:SUMO binding"/>
    <property type="evidence" value="ECO:0007669"/>
    <property type="project" value="UniProtKB-ARBA"/>
</dbReference>
<evidence type="ECO:0000256" key="18">
    <source>
        <dbReference type="SAM" id="MobiDB-lite"/>
    </source>
</evidence>